<dbReference type="Proteomes" id="UP000053257">
    <property type="component" value="Unassembled WGS sequence"/>
</dbReference>
<dbReference type="Gene3D" id="3.40.50.12780">
    <property type="entry name" value="N-terminal domain of ligase-like"/>
    <property type="match status" value="1"/>
</dbReference>
<organism evidence="6 7">
    <name type="scientific">Phlebiopsis gigantea (strain 11061_1 CR5-6)</name>
    <name type="common">White-rot fungus</name>
    <name type="synonym">Peniophora gigantea</name>
    <dbReference type="NCBI Taxonomy" id="745531"/>
    <lineage>
        <taxon>Eukaryota</taxon>
        <taxon>Fungi</taxon>
        <taxon>Dikarya</taxon>
        <taxon>Basidiomycota</taxon>
        <taxon>Agaricomycotina</taxon>
        <taxon>Agaricomycetes</taxon>
        <taxon>Polyporales</taxon>
        <taxon>Phanerochaetaceae</taxon>
        <taxon>Phlebiopsis</taxon>
    </lineage>
</organism>
<sequence length="1011" mass="110498">MSARLTFPPSDGSVSVIPGFVDFQAHHNADRPWVLFPSGSPVGSISFREFADATHRVAHHFCPDKRRVHGEVVALIINCDVVLYLAVVCGLVRAGFIPFLMGPKNSVPAFINMVKKTSCCRIISQPAFSPLVQAIASQLKEDDHLVQVDYLPHLNDIFPKFGGVTGLPDIEPFPSSDVIHHMDDIVMYLHSSGSTGYPKPISQRQNFLLEYSNNSVAIETRRQGMIWAAMALPAFHSIALLMQLLVPLSSSHPICLFYPVAPALPALPTPEALLAACKATPTNGLPAFPAFFEFMTQSKEGLNFLASLKIAGFAGGNLTEEAAAKAKAAGIHPFAVYGGTEFGAFTMLRRTDGHAGPDWEWMAFDERLSCRWIPQGDGSYELQFLTCATHHPAVENLPDARGFATRDLFVPHPTQSGLWRVVGRKDDIIVLNIGEKIAPVLQEGVIISSPVVAGCVMFGRGKSECGILVEPIEGCTVDVSDEDAVIQFRNQIWPTVEKANALAPGYARIFKEMILIARPEKALPRAAKGTVIRAQALAAYKEEIEAILHVTFLRNRILATLRSSSDYLVQQAASYISPSFIFEHPTLRELANGVAYVVSNGDGSKQDLESDIRQMIDNYANHLPRQNPPLPRLGETGITVMLIGSTGGLGSHILATLLREPKVRLVYTVNRSSLQDGRQISAFRKQGLPVDILSSPKLVQLCGDFTEETFGLEPSAFEHLRSTVTYIVHNAWRVDFNLPLSSFERYVAGTRRLVDLCSFMERPARLLFTSSVASVQKWDVAAGSVPEEVISNVSTAAANGYGASKFVAEHILGKAAENGLDCTVLRLGQTCGPSATGAWATTEWVPILVKSSIALGMLPALDGYVSWIPMDAVADIVGDLVLSEKPSASVLNVAHPRPVPWRTIFDAINVQLGTEPLRTVPYRQWLDALREAEACRNAQDLEQIPAVKIVQFFEAAVPQENVTSVTEAGGLPMFQLDQLLRHSPAANRLEPLDGVYAARWIRYWKDSGYLS</sequence>
<dbReference type="PANTHER" id="PTHR43439">
    <property type="entry name" value="PHENYLACETATE-COENZYME A LIGASE"/>
    <property type="match status" value="1"/>
</dbReference>
<evidence type="ECO:0000256" key="1">
    <source>
        <dbReference type="ARBA" id="ARBA00022450"/>
    </source>
</evidence>
<evidence type="ECO:0000313" key="7">
    <source>
        <dbReference type="Proteomes" id="UP000053257"/>
    </source>
</evidence>
<keyword evidence="2" id="KW-0597">Phosphoprotein</keyword>
<accession>A0A0C3RYW5</accession>
<dbReference type="HOGENOM" id="CLU_002220_1_0_1"/>
<dbReference type="InterPro" id="IPR013120">
    <property type="entry name" value="FAR_NAD-bd"/>
</dbReference>
<evidence type="ECO:0000313" key="6">
    <source>
        <dbReference type="EMBL" id="KIP07411.1"/>
    </source>
</evidence>
<evidence type="ECO:0000259" key="4">
    <source>
        <dbReference type="Pfam" id="PF00501"/>
    </source>
</evidence>
<feature type="transmembrane region" description="Helical" evidence="3">
    <location>
        <begin position="73"/>
        <end position="96"/>
    </location>
</feature>
<evidence type="ECO:0000256" key="3">
    <source>
        <dbReference type="SAM" id="Phobius"/>
    </source>
</evidence>
<evidence type="ECO:0000256" key="2">
    <source>
        <dbReference type="ARBA" id="ARBA00022553"/>
    </source>
</evidence>
<dbReference type="EMBL" id="KN840498">
    <property type="protein sequence ID" value="KIP07411.1"/>
    <property type="molecule type" value="Genomic_DNA"/>
</dbReference>
<proteinExistence type="predicted"/>
<dbReference type="SUPFAM" id="SSF51735">
    <property type="entry name" value="NAD(P)-binding Rossmann-fold domains"/>
    <property type="match status" value="1"/>
</dbReference>
<evidence type="ECO:0008006" key="8">
    <source>
        <dbReference type="Google" id="ProtNLM"/>
    </source>
</evidence>
<gene>
    <name evidence="6" type="ORF">PHLGIDRAFT_105771</name>
</gene>
<dbReference type="Gene3D" id="3.40.50.720">
    <property type="entry name" value="NAD(P)-binding Rossmann-like Domain"/>
    <property type="match status" value="1"/>
</dbReference>
<feature type="domain" description="Thioester reductase (TE)" evidence="5">
    <location>
        <begin position="643"/>
        <end position="876"/>
    </location>
</feature>
<keyword evidence="3" id="KW-0472">Membrane</keyword>
<dbReference type="InterPro" id="IPR000873">
    <property type="entry name" value="AMP-dep_synth/lig_dom"/>
</dbReference>
<dbReference type="AlphaFoldDB" id="A0A0C3RYW5"/>
<keyword evidence="1" id="KW-0596">Phosphopantetheine</keyword>
<dbReference type="InterPro" id="IPR036291">
    <property type="entry name" value="NAD(P)-bd_dom_sf"/>
</dbReference>
<dbReference type="SUPFAM" id="SSF56801">
    <property type="entry name" value="Acetyl-CoA synthetase-like"/>
    <property type="match status" value="1"/>
</dbReference>
<keyword evidence="3" id="KW-0812">Transmembrane</keyword>
<dbReference type="PROSITE" id="PS00455">
    <property type="entry name" value="AMP_BINDING"/>
    <property type="match status" value="1"/>
</dbReference>
<feature type="domain" description="AMP-dependent synthetase/ligase" evidence="4">
    <location>
        <begin position="24"/>
        <end position="348"/>
    </location>
</feature>
<dbReference type="PANTHER" id="PTHR43439:SF2">
    <property type="entry name" value="ENZYME, PUTATIVE (JCVI)-RELATED"/>
    <property type="match status" value="1"/>
</dbReference>
<dbReference type="OrthoDB" id="429813at2759"/>
<keyword evidence="7" id="KW-1185">Reference proteome</keyword>
<name>A0A0C3RYW5_PHLG1</name>
<dbReference type="InterPro" id="IPR020845">
    <property type="entry name" value="AMP-binding_CS"/>
</dbReference>
<dbReference type="Pfam" id="PF07993">
    <property type="entry name" value="NAD_binding_4"/>
    <property type="match status" value="1"/>
</dbReference>
<dbReference type="Pfam" id="PF00501">
    <property type="entry name" value="AMP-binding"/>
    <property type="match status" value="1"/>
</dbReference>
<keyword evidence="3" id="KW-1133">Transmembrane helix</keyword>
<evidence type="ECO:0000259" key="5">
    <source>
        <dbReference type="Pfam" id="PF07993"/>
    </source>
</evidence>
<dbReference type="InterPro" id="IPR042099">
    <property type="entry name" value="ANL_N_sf"/>
</dbReference>
<dbReference type="STRING" id="745531.A0A0C3RYW5"/>
<protein>
    <recommendedName>
        <fullName evidence="8">Polyketide synthase phosphopantetheine-binding domain-containing protein</fullName>
    </recommendedName>
</protein>
<reference evidence="6 7" key="1">
    <citation type="journal article" date="2014" name="PLoS Genet.">
        <title>Analysis of the Phlebiopsis gigantea genome, transcriptome and secretome provides insight into its pioneer colonization strategies of wood.</title>
        <authorList>
            <person name="Hori C."/>
            <person name="Ishida T."/>
            <person name="Igarashi K."/>
            <person name="Samejima M."/>
            <person name="Suzuki H."/>
            <person name="Master E."/>
            <person name="Ferreira P."/>
            <person name="Ruiz-Duenas F.J."/>
            <person name="Held B."/>
            <person name="Canessa P."/>
            <person name="Larrondo L.F."/>
            <person name="Schmoll M."/>
            <person name="Druzhinina I.S."/>
            <person name="Kubicek C.P."/>
            <person name="Gaskell J.A."/>
            <person name="Kersten P."/>
            <person name="St John F."/>
            <person name="Glasner J."/>
            <person name="Sabat G."/>
            <person name="Splinter BonDurant S."/>
            <person name="Syed K."/>
            <person name="Yadav J."/>
            <person name="Mgbeahuruike A.C."/>
            <person name="Kovalchuk A."/>
            <person name="Asiegbu F.O."/>
            <person name="Lackner G."/>
            <person name="Hoffmeister D."/>
            <person name="Rencoret J."/>
            <person name="Gutierrez A."/>
            <person name="Sun H."/>
            <person name="Lindquist E."/>
            <person name="Barry K."/>
            <person name="Riley R."/>
            <person name="Grigoriev I.V."/>
            <person name="Henrissat B."/>
            <person name="Kues U."/>
            <person name="Berka R.M."/>
            <person name="Martinez A.T."/>
            <person name="Covert S.F."/>
            <person name="Blanchette R.A."/>
            <person name="Cullen D."/>
        </authorList>
    </citation>
    <scope>NUCLEOTIDE SEQUENCE [LARGE SCALE GENOMIC DNA]</scope>
    <source>
        <strain evidence="6 7">11061_1 CR5-6</strain>
    </source>
</reference>
<dbReference type="InterPro" id="IPR051414">
    <property type="entry name" value="Adenylate-forming_Reductase"/>
</dbReference>
<dbReference type="Pfam" id="PF23562">
    <property type="entry name" value="AMP-binding_C_3"/>
    <property type="match status" value="1"/>
</dbReference>